<keyword evidence="2 4" id="KW-0238">DNA-binding</keyword>
<keyword evidence="1" id="KW-0805">Transcription regulation</keyword>
<name>F4QLP0_9CAUL</name>
<dbReference type="PANTHER" id="PTHR47506:SF1">
    <property type="entry name" value="HTH-TYPE TRANSCRIPTIONAL REGULATOR YJDC"/>
    <property type="match status" value="1"/>
</dbReference>
<dbReference type="HOGENOM" id="CLU_069356_28_0_5"/>
<evidence type="ECO:0000256" key="4">
    <source>
        <dbReference type="PROSITE-ProRule" id="PRU00335"/>
    </source>
</evidence>
<dbReference type="Proteomes" id="UP000006512">
    <property type="component" value="Unassembled WGS sequence"/>
</dbReference>
<organism evidence="6 7">
    <name type="scientific">Asticcacaulis biprosthecium C19</name>
    <dbReference type="NCBI Taxonomy" id="715226"/>
    <lineage>
        <taxon>Bacteria</taxon>
        <taxon>Pseudomonadati</taxon>
        <taxon>Pseudomonadota</taxon>
        <taxon>Alphaproteobacteria</taxon>
        <taxon>Caulobacterales</taxon>
        <taxon>Caulobacteraceae</taxon>
        <taxon>Asticcacaulis</taxon>
    </lineage>
</organism>
<accession>F4QLP0</accession>
<gene>
    <name evidence="6" type="ORF">ABI_19780</name>
</gene>
<dbReference type="EMBL" id="GL883077">
    <property type="protein sequence ID" value="EGF93538.1"/>
    <property type="molecule type" value="Genomic_DNA"/>
</dbReference>
<proteinExistence type="predicted"/>
<evidence type="ECO:0000256" key="1">
    <source>
        <dbReference type="ARBA" id="ARBA00023015"/>
    </source>
</evidence>
<dbReference type="PANTHER" id="PTHR47506">
    <property type="entry name" value="TRANSCRIPTIONAL REGULATORY PROTEIN"/>
    <property type="match status" value="1"/>
</dbReference>
<feature type="domain" description="HTH tetR-type" evidence="5">
    <location>
        <begin position="36"/>
        <end position="96"/>
    </location>
</feature>
<dbReference type="PRINTS" id="PR00455">
    <property type="entry name" value="HTHTETR"/>
</dbReference>
<dbReference type="SUPFAM" id="SSF48498">
    <property type="entry name" value="Tetracyclin repressor-like, C-terminal domain"/>
    <property type="match status" value="1"/>
</dbReference>
<dbReference type="Pfam" id="PF00440">
    <property type="entry name" value="TetR_N"/>
    <property type="match status" value="1"/>
</dbReference>
<dbReference type="InterPro" id="IPR011075">
    <property type="entry name" value="TetR_C"/>
</dbReference>
<dbReference type="InterPro" id="IPR001647">
    <property type="entry name" value="HTH_TetR"/>
</dbReference>
<reference evidence="7" key="1">
    <citation type="submission" date="2011-03" db="EMBL/GenBank/DDBJ databases">
        <title>Draft genome sequence of Brevundimonas diminuta.</title>
        <authorList>
            <person name="Brown P.J.B."/>
            <person name="Buechlein A."/>
            <person name="Hemmerich C."/>
            <person name="Brun Y.V."/>
        </authorList>
    </citation>
    <scope>NUCLEOTIDE SEQUENCE [LARGE SCALE GENOMIC DNA]</scope>
    <source>
        <strain evidence="7">C19</strain>
    </source>
</reference>
<dbReference type="AlphaFoldDB" id="F4QLP0"/>
<dbReference type="PROSITE" id="PS50977">
    <property type="entry name" value="HTH_TETR_2"/>
    <property type="match status" value="1"/>
</dbReference>
<dbReference type="GO" id="GO:0003677">
    <property type="term" value="F:DNA binding"/>
    <property type="evidence" value="ECO:0007669"/>
    <property type="project" value="UniProtKB-UniRule"/>
</dbReference>
<evidence type="ECO:0000313" key="7">
    <source>
        <dbReference type="Proteomes" id="UP000006512"/>
    </source>
</evidence>
<keyword evidence="3" id="KW-0804">Transcription</keyword>
<sequence>MDDLKILEEGGLVCGGEGLDVQACGMVKRGRGRPRAFDPDTVLEKVLELFWERGFAATSLDDIAAATGVSRPSLASAFGDKEQLYIKSIELYRQRINEQLDTVLTCKGDGCTLLTIVRSYFDVMIDTYTGHSESCLGCAFMSTAVNEAPRHESIMDMVQNAIAGFDQRFEEFFAGAKRYGHLRPEADPKVLSQMMVGLTANIGMRARAGASREELRQIIADTTAYLFA</sequence>
<evidence type="ECO:0000256" key="3">
    <source>
        <dbReference type="ARBA" id="ARBA00023163"/>
    </source>
</evidence>
<dbReference type="eggNOG" id="COG1309">
    <property type="taxonomic scope" value="Bacteria"/>
</dbReference>
<dbReference type="InterPro" id="IPR009057">
    <property type="entry name" value="Homeodomain-like_sf"/>
</dbReference>
<evidence type="ECO:0000256" key="2">
    <source>
        <dbReference type="ARBA" id="ARBA00023125"/>
    </source>
</evidence>
<dbReference type="RefSeq" id="WP_006272737.1">
    <property type="nucleotide sequence ID" value="NZ_GL883077.1"/>
</dbReference>
<dbReference type="STRING" id="715226.ABI_19780"/>
<dbReference type="InterPro" id="IPR036271">
    <property type="entry name" value="Tet_transcr_reg_TetR-rel_C_sf"/>
</dbReference>
<evidence type="ECO:0000313" key="6">
    <source>
        <dbReference type="EMBL" id="EGF93538.1"/>
    </source>
</evidence>
<keyword evidence="7" id="KW-1185">Reference proteome</keyword>
<dbReference type="Pfam" id="PF16925">
    <property type="entry name" value="TetR_C_13"/>
    <property type="match status" value="1"/>
</dbReference>
<dbReference type="OrthoDB" id="9795242at2"/>
<protein>
    <submittedName>
        <fullName evidence="6">Bacterial regulatory protein, tetR family protein</fullName>
    </submittedName>
</protein>
<dbReference type="Gene3D" id="1.10.357.10">
    <property type="entry name" value="Tetracycline Repressor, domain 2"/>
    <property type="match status" value="1"/>
</dbReference>
<dbReference type="SUPFAM" id="SSF46689">
    <property type="entry name" value="Homeodomain-like"/>
    <property type="match status" value="1"/>
</dbReference>
<feature type="DNA-binding region" description="H-T-H motif" evidence="4">
    <location>
        <begin position="59"/>
        <end position="78"/>
    </location>
</feature>
<evidence type="ECO:0000259" key="5">
    <source>
        <dbReference type="PROSITE" id="PS50977"/>
    </source>
</evidence>
<dbReference type="Gene3D" id="1.10.10.60">
    <property type="entry name" value="Homeodomain-like"/>
    <property type="match status" value="1"/>
</dbReference>